<dbReference type="InterPro" id="IPR002884">
    <property type="entry name" value="P_dom"/>
</dbReference>
<keyword evidence="2" id="KW-0378">Hydrolase</keyword>
<evidence type="ECO:0000259" key="5">
    <source>
        <dbReference type="PROSITE" id="PS51829"/>
    </source>
</evidence>
<dbReference type="Gene3D" id="2.60.120.260">
    <property type="entry name" value="Galactose-binding domain-like"/>
    <property type="match status" value="1"/>
</dbReference>
<keyword evidence="1" id="KW-0645">Protease</keyword>
<name>A0ABW0EYK1_9PSEU</name>
<dbReference type="PANTHER" id="PTHR24276:SF98">
    <property type="entry name" value="FI18310P1-RELATED"/>
    <property type="match status" value="1"/>
</dbReference>
<organism evidence="6 7">
    <name type="scientific">Actinokineospora guangxiensis</name>
    <dbReference type="NCBI Taxonomy" id="1490288"/>
    <lineage>
        <taxon>Bacteria</taxon>
        <taxon>Bacillati</taxon>
        <taxon>Actinomycetota</taxon>
        <taxon>Actinomycetes</taxon>
        <taxon>Pseudonocardiales</taxon>
        <taxon>Pseudonocardiaceae</taxon>
        <taxon>Actinokineospora</taxon>
    </lineage>
</organism>
<feature type="domain" description="P/Homo B" evidence="5">
    <location>
        <begin position="150"/>
        <end position="279"/>
    </location>
</feature>
<gene>
    <name evidence="6" type="ORF">ACFPM7_29685</name>
</gene>
<evidence type="ECO:0000256" key="2">
    <source>
        <dbReference type="ARBA" id="ARBA00022801"/>
    </source>
</evidence>
<dbReference type="EMBL" id="JBHSKF010000024">
    <property type="protein sequence ID" value="MFC5291241.1"/>
    <property type="molecule type" value="Genomic_DNA"/>
</dbReference>
<dbReference type="PROSITE" id="PS51257">
    <property type="entry name" value="PROKAR_LIPOPROTEIN"/>
    <property type="match status" value="1"/>
</dbReference>
<dbReference type="Gene3D" id="2.40.10.10">
    <property type="entry name" value="Trypsin-like serine proteases"/>
    <property type="match status" value="1"/>
</dbReference>
<dbReference type="InterPro" id="IPR050430">
    <property type="entry name" value="Peptidase_S1"/>
</dbReference>
<evidence type="ECO:0000256" key="1">
    <source>
        <dbReference type="ARBA" id="ARBA00022670"/>
    </source>
</evidence>
<dbReference type="SUPFAM" id="SSF49785">
    <property type="entry name" value="Galactose-binding domain-like"/>
    <property type="match status" value="1"/>
</dbReference>
<dbReference type="InterPro" id="IPR008979">
    <property type="entry name" value="Galactose-bd-like_sf"/>
</dbReference>
<comment type="caution">
    <text evidence="6">The sequence shown here is derived from an EMBL/GenBank/DDBJ whole genome shotgun (WGS) entry which is preliminary data.</text>
</comment>
<reference evidence="7" key="1">
    <citation type="journal article" date="2019" name="Int. J. Syst. Evol. Microbiol.">
        <title>The Global Catalogue of Microorganisms (GCM) 10K type strain sequencing project: providing services to taxonomists for standard genome sequencing and annotation.</title>
        <authorList>
            <consortium name="The Broad Institute Genomics Platform"/>
            <consortium name="The Broad Institute Genome Sequencing Center for Infectious Disease"/>
            <person name="Wu L."/>
            <person name="Ma J."/>
        </authorList>
    </citation>
    <scope>NUCLEOTIDE SEQUENCE [LARGE SCALE GENOMIC DNA]</scope>
    <source>
        <strain evidence="7">CCUG 59778</strain>
    </source>
</reference>
<evidence type="ECO:0000313" key="6">
    <source>
        <dbReference type="EMBL" id="MFC5291241.1"/>
    </source>
</evidence>
<dbReference type="SUPFAM" id="SSF50494">
    <property type="entry name" value="Trypsin-like serine proteases"/>
    <property type="match status" value="1"/>
</dbReference>
<sequence>MTAARAVQVDVIAQSVAVAAAQSCSQGDLALLKLASPVSVAPARLGEQDPPTGATNHIDGWGRTSCDGTASAQLKRASVRVTGRAADAYNGPALASTGISGYAWKGDSGGPQRYNDAIVGVASTADCASRQYYASVTSGLAWIRRHIGGSGPDPEPGHRFENADNVTIPDLGSAVSSPITVFGITGNAPSALKVAVDIKHTFRGDLRIDLVAPDGSVCLLKNSSTSDSADNIIATYTVNASSEAANGTWNLRARDTYRNDVGYIDAWSLEFSPARGRAT</sequence>
<accession>A0ABW0EYK1</accession>
<dbReference type="Proteomes" id="UP001596157">
    <property type="component" value="Unassembled WGS sequence"/>
</dbReference>
<proteinExistence type="predicted"/>
<evidence type="ECO:0000313" key="7">
    <source>
        <dbReference type="Proteomes" id="UP001596157"/>
    </source>
</evidence>
<dbReference type="PROSITE" id="PS51829">
    <property type="entry name" value="P_HOMO_B"/>
    <property type="match status" value="1"/>
</dbReference>
<protein>
    <submittedName>
        <fullName evidence="6">Proprotein convertase P-domain-containing protein</fullName>
    </submittedName>
</protein>
<dbReference type="Pfam" id="PF01483">
    <property type="entry name" value="P_proprotein"/>
    <property type="match status" value="1"/>
</dbReference>
<keyword evidence="3" id="KW-1015">Disulfide bond</keyword>
<feature type="domain" description="Peptidase S1" evidence="4">
    <location>
        <begin position="28"/>
        <end position="148"/>
    </location>
</feature>
<dbReference type="InterPro" id="IPR001254">
    <property type="entry name" value="Trypsin_dom"/>
</dbReference>
<dbReference type="RefSeq" id="WP_378251157.1">
    <property type="nucleotide sequence ID" value="NZ_JBHSKF010000024.1"/>
</dbReference>
<keyword evidence="7" id="KW-1185">Reference proteome</keyword>
<evidence type="ECO:0000259" key="4">
    <source>
        <dbReference type="PROSITE" id="PS50240"/>
    </source>
</evidence>
<dbReference type="PANTHER" id="PTHR24276">
    <property type="entry name" value="POLYSERASE-RELATED"/>
    <property type="match status" value="1"/>
</dbReference>
<dbReference type="InterPro" id="IPR009003">
    <property type="entry name" value="Peptidase_S1_PA"/>
</dbReference>
<dbReference type="Pfam" id="PF00089">
    <property type="entry name" value="Trypsin"/>
    <property type="match status" value="1"/>
</dbReference>
<dbReference type="PROSITE" id="PS50240">
    <property type="entry name" value="TRYPSIN_DOM"/>
    <property type="match status" value="1"/>
</dbReference>
<dbReference type="InterPro" id="IPR043504">
    <property type="entry name" value="Peptidase_S1_PA_chymotrypsin"/>
</dbReference>
<evidence type="ECO:0000256" key="3">
    <source>
        <dbReference type="ARBA" id="ARBA00023157"/>
    </source>
</evidence>